<accession>A0AB34G8E5</accession>
<dbReference type="EMBL" id="JAIQCJ010002574">
    <property type="protein sequence ID" value="KAJ8775779.1"/>
    <property type="molecule type" value="Genomic_DNA"/>
</dbReference>
<feature type="compositionally biased region" description="Basic and acidic residues" evidence="1">
    <location>
        <begin position="126"/>
        <end position="136"/>
    </location>
</feature>
<comment type="caution">
    <text evidence="2">The sequence shown here is derived from an EMBL/GenBank/DDBJ whole genome shotgun (WGS) entry which is preliminary data.</text>
</comment>
<evidence type="ECO:0000256" key="1">
    <source>
        <dbReference type="SAM" id="MobiDB-lite"/>
    </source>
</evidence>
<reference evidence="2 3" key="1">
    <citation type="submission" date="2022-11" db="EMBL/GenBank/DDBJ databases">
        <title>Whole genome sequence of Eschrichtius robustus ER-17-0199.</title>
        <authorList>
            <person name="Bruniche-Olsen A."/>
            <person name="Black A.N."/>
            <person name="Fields C.J."/>
            <person name="Walden K."/>
            <person name="Dewoody J.A."/>
        </authorList>
    </citation>
    <scope>NUCLEOTIDE SEQUENCE [LARGE SCALE GENOMIC DNA]</scope>
    <source>
        <strain evidence="2">ER-17-0199</strain>
        <tissue evidence="2">Blubber</tissue>
    </source>
</reference>
<keyword evidence="3" id="KW-1185">Reference proteome</keyword>
<organism evidence="2 3">
    <name type="scientific">Eschrichtius robustus</name>
    <name type="common">California gray whale</name>
    <name type="synonym">Eschrichtius gibbosus</name>
    <dbReference type="NCBI Taxonomy" id="9764"/>
    <lineage>
        <taxon>Eukaryota</taxon>
        <taxon>Metazoa</taxon>
        <taxon>Chordata</taxon>
        <taxon>Craniata</taxon>
        <taxon>Vertebrata</taxon>
        <taxon>Euteleostomi</taxon>
        <taxon>Mammalia</taxon>
        <taxon>Eutheria</taxon>
        <taxon>Laurasiatheria</taxon>
        <taxon>Artiodactyla</taxon>
        <taxon>Whippomorpha</taxon>
        <taxon>Cetacea</taxon>
        <taxon>Mysticeti</taxon>
        <taxon>Eschrichtiidae</taxon>
        <taxon>Eschrichtius</taxon>
    </lineage>
</organism>
<feature type="region of interest" description="Disordered" evidence="1">
    <location>
        <begin position="111"/>
        <end position="156"/>
    </location>
</feature>
<feature type="compositionally biased region" description="Polar residues" evidence="1">
    <location>
        <begin position="171"/>
        <end position="189"/>
    </location>
</feature>
<dbReference type="InterPro" id="IPR026719">
    <property type="entry name" value="ERICH1"/>
</dbReference>
<feature type="compositionally biased region" description="Polar residues" evidence="1">
    <location>
        <begin position="57"/>
        <end position="66"/>
    </location>
</feature>
<protein>
    <submittedName>
        <fullName evidence="2">Uncharacterized protein</fullName>
    </submittedName>
</protein>
<dbReference type="AlphaFoldDB" id="A0AB34G8E5"/>
<evidence type="ECO:0000313" key="2">
    <source>
        <dbReference type="EMBL" id="KAJ8775779.1"/>
    </source>
</evidence>
<feature type="region of interest" description="Disordered" evidence="1">
    <location>
        <begin position="1"/>
        <end position="66"/>
    </location>
</feature>
<dbReference type="PANTHER" id="PTHR22444">
    <property type="entry name" value="GLUTAMATE-RICH PROTEIN 1"/>
    <property type="match status" value="1"/>
</dbReference>
<dbReference type="Proteomes" id="UP001159641">
    <property type="component" value="Unassembled WGS sequence"/>
</dbReference>
<proteinExistence type="predicted"/>
<name>A0AB34G8E5_ESCRO</name>
<gene>
    <name evidence="2" type="ORF">J1605_016177</name>
</gene>
<dbReference type="PANTHER" id="PTHR22444:SF1">
    <property type="entry name" value="GLUTAMATE-RICH PROTEIN 1"/>
    <property type="match status" value="1"/>
</dbReference>
<evidence type="ECO:0000313" key="3">
    <source>
        <dbReference type="Proteomes" id="UP001159641"/>
    </source>
</evidence>
<feature type="region of interest" description="Disordered" evidence="1">
    <location>
        <begin position="170"/>
        <end position="203"/>
    </location>
</feature>
<sequence length="203" mass="21629">MMFEPQLLPPFPIGEAQSPKQGPTSPRGAAGEPGWQMRPPSDHGPQTQAPYKELSASRASSGSTAESLGGEFLASLLCAAPSPPVVRAPVQAKSSVFVGKVLKKLYPEVPRGQEKRAPVSPACRNPPEKVAPERVKGRSVPSMTVAPHGALSRSDSVPERWSLLLAWPGNLVSTNPNPPWTRSQRQAGQAQGMPAAHRLDLQK</sequence>